<evidence type="ECO:0000256" key="3">
    <source>
        <dbReference type="ARBA" id="ARBA00022598"/>
    </source>
</evidence>
<dbReference type="HAMAP" id="MF_01543">
    <property type="entry name" value="FTHFS"/>
    <property type="match status" value="1"/>
</dbReference>
<dbReference type="RefSeq" id="WP_021687511.1">
    <property type="nucleotide sequence ID" value="NZ_KI260567.1"/>
</dbReference>
<dbReference type="Gene3D" id="3.10.410.10">
    <property type="entry name" value="Formyltetrahydrofolate synthetase, domain 3"/>
    <property type="match status" value="1"/>
</dbReference>
<dbReference type="GO" id="GO:0016874">
    <property type="term" value="F:ligase activity"/>
    <property type="evidence" value="ECO:0007669"/>
    <property type="project" value="UniProtKB-KW"/>
</dbReference>
<proteinExistence type="inferred from homology"/>
<feature type="binding site" evidence="6">
    <location>
        <begin position="68"/>
        <end position="75"/>
    </location>
    <ligand>
        <name>ATP</name>
        <dbReference type="ChEBI" id="CHEBI:30616"/>
    </ligand>
</feature>
<evidence type="ECO:0000256" key="5">
    <source>
        <dbReference type="ARBA" id="ARBA00022840"/>
    </source>
</evidence>
<dbReference type="Proteomes" id="UP000016649">
    <property type="component" value="Unassembled WGS sequence"/>
</dbReference>
<dbReference type="Gene3D" id="3.30.1510.10">
    <property type="entry name" value="Domain 2, N(10)-formyltetrahydrofolate synthetase"/>
    <property type="match status" value="1"/>
</dbReference>
<gene>
    <name evidence="6" type="primary">fhs</name>
    <name evidence="7" type="ORF">HMPREF9193_01303</name>
</gene>
<dbReference type="EMBL" id="AWVH01000033">
    <property type="protein sequence ID" value="ERJ92548.1"/>
    <property type="molecule type" value="Genomic_DNA"/>
</dbReference>
<evidence type="ECO:0000313" key="8">
    <source>
        <dbReference type="Proteomes" id="UP000016649"/>
    </source>
</evidence>
<dbReference type="CDD" id="cd00477">
    <property type="entry name" value="FTHFS"/>
    <property type="match status" value="1"/>
</dbReference>
<keyword evidence="5 6" id="KW-0067">ATP-binding</keyword>
<dbReference type="Pfam" id="PF01268">
    <property type="entry name" value="FTHFS"/>
    <property type="match status" value="1"/>
</dbReference>
<evidence type="ECO:0000256" key="1">
    <source>
        <dbReference type="ARBA" id="ARBA00004777"/>
    </source>
</evidence>
<dbReference type="SUPFAM" id="SSF52540">
    <property type="entry name" value="P-loop containing nucleoside triphosphate hydrolases"/>
    <property type="match status" value="1"/>
</dbReference>
<dbReference type="EC" id="6.3.4.3" evidence="6"/>
<keyword evidence="3 6" id="KW-0436">Ligase</keyword>
<name>A0ABN0NY14_TRELE</name>
<dbReference type="PROSITE" id="PS00722">
    <property type="entry name" value="FTHFS_2"/>
    <property type="match status" value="1"/>
</dbReference>
<accession>A0ABN0NY14</accession>
<organism evidence="7 8">
    <name type="scientific">Treponema lecithinolyticum ATCC 700332</name>
    <dbReference type="NCBI Taxonomy" id="1321815"/>
    <lineage>
        <taxon>Bacteria</taxon>
        <taxon>Pseudomonadati</taxon>
        <taxon>Spirochaetota</taxon>
        <taxon>Spirochaetia</taxon>
        <taxon>Spirochaetales</taxon>
        <taxon>Treponemataceae</taxon>
        <taxon>Treponema</taxon>
    </lineage>
</organism>
<evidence type="ECO:0000256" key="2">
    <source>
        <dbReference type="ARBA" id="ARBA00022563"/>
    </source>
</evidence>
<evidence type="ECO:0000256" key="6">
    <source>
        <dbReference type="HAMAP-Rule" id="MF_01543"/>
    </source>
</evidence>
<dbReference type="InterPro" id="IPR000559">
    <property type="entry name" value="Formate_THF_ligase"/>
</dbReference>
<reference evidence="7 8" key="1">
    <citation type="submission" date="2013-08" db="EMBL/GenBank/DDBJ databases">
        <authorList>
            <person name="Weinstock G."/>
            <person name="Sodergren E."/>
            <person name="Wylie T."/>
            <person name="Fulton L."/>
            <person name="Fulton R."/>
            <person name="Fronick C."/>
            <person name="O'Laughlin M."/>
            <person name="Godfrey J."/>
            <person name="Miner T."/>
            <person name="Herter B."/>
            <person name="Appelbaum E."/>
            <person name="Cordes M."/>
            <person name="Lek S."/>
            <person name="Wollam A."/>
            <person name="Pepin K.H."/>
            <person name="Palsikar V.B."/>
            <person name="Mitreva M."/>
            <person name="Wilson R.K."/>
        </authorList>
    </citation>
    <scope>NUCLEOTIDE SEQUENCE [LARGE SCALE GENOMIC DNA]</scope>
    <source>
        <strain evidence="7 8">ATCC 700332</strain>
    </source>
</reference>
<dbReference type="Gene3D" id="3.40.50.300">
    <property type="entry name" value="P-loop containing nucleotide triphosphate hydrolases"/>
    <property type="match status" value="1"/>
</dbReference>
<comment type="pathway">
    <text evidence="1 6">One-carbon metabolism; tetrahydrofolate interconversion.</text>
</comment>
<dbReference type="InterPro" id="IPR027417">
    <property type="entry name" value="P-loop_NTPase"/>
</dbReference>
<protein>
    <recommendedName>
        <fullName evidence="6">Formate--tetrahydrofolate ligase</fullName>
        <ecNumber evidence="6">6.3.4.3</ecNumber>
    </recommendedName>
    <alternativeName>
        <fullName evidence="6">Formyltetrahydrofolate synthetase</fullName>
        <shortName evidence="6">FHS</shortName>
        <shortName evidence="6">FTHFS</shortName>
    </alternativeName>
</protein>
<keyword evidence="8" id="KW-1185">Reference proteome</keyword>
<comment type="caution">
    <text evidence="7">The sequence shown here is derived from an EMBL/GenBank/DDBJ whole genome shotgun (WGS) entry which is preliminary data.</text>
</comment>
<evidence type="ECO:0000313" key="7">
    <source>
        <dbReference type="EMBL" id="ERJ92548.1"/>
    </source>
</evidence>
<comment type="similarity">
    <text evidence="6">Belongs to the formate--tetrahydrofolate ligase family.</text>
</comment>
<keyword evidence="2 6" id="KW-0554">One-carbon metabolism</keyword>
<evidence type="ECO:0000256" key="4">
    <source>
        <dbReference type="ARBA" id="ARBA00022741"/>
    </source>
</evidence>
<dbReference type="NCBIfam" id="NF010030">
    <property type="entry name" value="PRK13505.1"/>
    <property type="match status" value="1"/>
</dbReference>
<comment type="catalytic activity">
    <reaction evidence="6">
        <text>(6S)-5,6,7,8-tetrahydrofolate + formate + ATP = (6R)-10-formyltetrahydrofolate + ADP + phosphate</text>
        <dbReference type="Rhea" id="RHEA:20221"/>
        <dbReference type="ChEBI" id="CHEBI:15740"/>
        <dbReference type="ChEBI" id="CHEBI:30616"/>
        <dbReference type="ChEBI" id="CHEBI:43474"/>
        <dbReference type="ChEBI" id="CHEBI:57453"/>
        <dbReference type="ChEBI" id="CHEBI:195366"/>
        <dbReference type="ChEBI" id="CHEBI:456216"/>
        <dbReference type="EC" id="6.3.4.3"/>
    </reaction>
</comment>
<dbReference type="InterPro" id="IPR020628">
    <property type="entry name" value="Formate_THF_ligase_CS"/>
</dbReference>
<sequence>MLSDIEIARQNVAEPIAHIASSLGLLSSEYDLYGAYKAKIKLNALYRLINTEPDKRARLVLVTAITPTDSGEGKSTISIGLADALCKIGKKTVLALREPSLGPCFGIKGGACGGGYAQIVPMDEINLHFTGDIHAVSAANNLIASLIDNHIQQGNVLRIDPRTVEWKRCLDLNDRSLRNVIIGLGGTTDGVPREEHFTIAAASEIMAILCLSRSINELKQRLNTVFIGKTYDKRPVYLKDLGVTGAAAALLKDALCPNLVQTLEKTPAFVHGGPFANIAHGCNSINATLCALAVSEYTVTEAGFAADLGGEKFMDIKCPAAGITPDAVVIVATVRALKMHGGADSKHLSESDPKAVERGFANLKLHVENMENFGVPAVVAVNRFASDTKEELETLLHLCRSLKSRFGSGVPVALCESWEKGSSGATDLARTVLSVCETFSSSYQPLYKKEVSLVEKIKTLALRIYRAEQVEFSALALRKIEEYTAAGWAHLPVCMAKTQSSVSHDKTLKGAPAGYCFPVRDVRLNSGAGFLTVLAGDITVMPGLPKVPAACAIDVDNNGNISGLF</sequence>
<keyword evidence="4 6" id="KW-0547">Nucleotide-binding</keyword>